<feature type="domain" description="Survival protein SurE-like phosphatase/nucleotidase" evidence="2">
    <location>
        <begin position="2"/>
        <end position="80"/>
    </location>
</feature>
<dbReference type="InterPro" id="IPR002828">
    <property type="entry name" value="SurE-like_Pase/nucleotidase"/>
</dbReference>
<evidence type="ECO:0000313" key="3">
    <source>
        <dbReference type="EMBL" id="KIJ29596.1"/>
    </source>
</evidence>
<evidence type="ECO:0000259" key="2">
    <source>
        <dbReference type="Pfam" id="PF01975"/>
    </source>
</evidence>
<dbReference type="EMBL" id="KN837279">
    <property type="protein sequence ID" value="KIJ29596.1"/>
    <property type="molecule type" value="Genomic_DNA"/>
</dbReference>
<proteinExistence type="predicted"/>
<dbReference type="GO" id="GO:0016787">
    <property type="term" value="F:hydrolase activity"/>
    <property type="evidence" value="ECO:0007669"/>
    <property type="project" value="InterPro"/>
</dbReference>
<dbReference type="SUPFAM" id="SSF64167">
    <property type="entry name" value="SurE-like"/>
    <property type="match status" value="1"/>
</dbReference>
<accession>A0A0C9UW88</accession>
<feature type="non-terminal residue" evidence="3">
    <location>
        <position position="340"/>
    </location>
</feature>
<reference evidence="3 4" key="1">
    <citation type="submission" date="2014-06" db="EMBL/GenBank/DDBJ databases">
        <title>Evolutionary Origins and Diversification of the Mycorrhizal Mutualists.</title>
        <authorList>
            <consortium name="DOE Joint Genome Institute"/>
            <consortium name="Mycorrhizal Genomics Consortium"/>
            <person name="Kohler A."/>
            <person name="Kuo A."/>
            <person name="Nagy L.G."/>
            <person name="Floudas D."/>
            <person name="Copeland A."/>
            <person name="Barry K.W."/>
            <person name="Cichocki N."/>
            <person name="Veneault-Fourrey C."/>
            <person name="LaButti K."/>
            <person name="Lindquist E.A."/>
            <person name="Lipzen A."/>
            <person name="Lundell T."/>
            <person name="Morin E."/>
            <person name="Murat C."/>
            <person name="Riley R."/>
            <person name="Ohm R."/>
            <person name="Sun H."/>
            <person name="Tunlid A."/>
            <person name="Henrissat B."/>
            <person name="Grigoriev I.V."/>
            <person name="Hibbett D.S."/>
            <person name="Martin F."/>
        </authorList>
    </citation>
    <scope>NUCLEOTIDE SEQUENCE [LARGE SCALE GENOMIC DNA]</scope>
    <source>
        <strain evidence="3 4">SS14</strain>
    </source>
</reference>
<dbReference type="AlphaFoldDB" id="A0A0C9UW88"/>
<name>A0A0C9UW88_SPHS4</name>
<dbReference type="Pfam" id="PF01975">
    <property type="entry name" value="SurE"/>
    <property type="match status" value="1"/>
</dbReference>
<dbReference type="Proteomes" id="UP000054279">
    <property type="component" value="Unassembled WGS sequence"/>
</dbReference>
<gene>
    <name evidence="3" type="ORF">M422DRAFT_268939</name>
</gene>
<protein>
    <recommendedName>
        <fullName evidence="2">Survival protein SurE-like phosphatase/nucleotidase domain-containing protein</fullName>
    </recommendedName>
</protein>
<dbReference type="Gene3D" id="3.40.1210.10">
    <property type="entry name" value="Survival protein SurE-like phosphatase/nucleotidase"/>
    <property type="match status" value="1"/>
</dbReference>
<feature type="compositionally biased region" description="Acidic residues" evidence="1">
    <location>
        <begin position="106"/>
        <end position="115"/>
    </location>
</feature>
<feature type="region of interest" description="Disordered" evidence="1">
    <location>
        <begin position="98"/>
        <end position="119"/>
    </location>
</feature>
<evidence type="ECO:0000256" key="1">
    <source>
        <dbReference type="SAM" id="MobiDB-lite"/>
    </source>
</evidence>
<dbReference type="InterPro" id="IPR036523">
    <property type="entry name" value="SurE-like_sf"/>
</dbReference>
<sequence length="340" mass="38120">MIGAALSAALSRKRAIALSYGTFIHPTPKTLHDPAHRLAIEIISKLWSNWGADPIGIHGDGEVDLFNVNIPVVEKLLSEEGMGMTCQRCGKLEEDEISAAGPDADTASESEDQQEAEGSVAVKSAPLVFNFSPEMQALVKPTLDSLPEGTPPINAHNRTYVNLLKPKTDIQQANNEYTTYDRFKVSSIPHIHFGHLQGGINVWIAFPRMTHKQQDSPYFATQIPLLVQDRWFAFILIPAIKKIYGRGSKEYVNHSPQEYKARAAGKTETRLVDRIKLQELQDQIHTIIREDRDEDLSIFGSFFFIMDIRGIKLTNKDRDHLGNDPFEVLADVIPALDFDY</sequence>
<dbReference type="HOGENOM" id="CLU_817760_0_0_1"/>
<evidence type="ECO:0000313" key="4">
    <source>
        <dbReference type="Proteomes" id="UP000054279"/>
    </source>
</evidence>
<organism evidence="3 4">
    <name type="scientific">Sphaerobolus stellatus (strain SS14)</name>
    <dbReference type="NCBI Taxonomy" id="990650"/>
    <lineage>
        <taxon>Eukaryota</taxon>
        <taxon>Fungi</taxon>
        <taxon>Dikarya</taxon>
        <taxon>Basidiomycota</taxon>
        <taxon>Agaricomycotina</taxon>
        <taxon>Agaricomycetes</taxon>
        <taxon>Phallomycetidae</taxon>
        <taxon>Geastrales</taxon>
        <taxon>Sphaerobolaceae</taxon>
        <taxon>Sphaerobolus</taxon>
    </lineage>
</organism>
<dbReference type="OrthoDB" id="202825at2759"/>
<keyword evidence="4" id="KW-1185">Reference proteome</keyword>